<name>A0A4S2KKT1_9HYME</name>
<keyword evidence="5" id="KW-0479">Metal-binding</keyword>
<organism evidence="10 11">
    <name type="scientific">Temnothorax longispinosus</name>
    <dbReference type="NCBI Taxonomy" id="300112"/>
    <lineage>
        <taxon>Eukaryota</taxon>
        <taxon>Metazoa</taxon>
        <taxon>Ecdysozoa</taxon>
        <taxon>Arthropoda</taxon>
        <taxon>Hexapoda</taxon>
        <taxon>Insecta</taxon>
        <taxon>Pterygota</taxon>
        <taxon>Neoptera</taxon>
        <taxon>Endopterygota</taxon>
        <taxon>Hymenoptera</taxon>
        <taxon>Apocrita</taxon>
        <taxon>Aculeata</taxon>
        <taxon>Formicoidea</taxon>
        <taxon>Formicidae</taxon>
        <taxon>Myrmicinae</taxon>
        <taxon>Temnothorax</taxon>
    </lineage>
</organism>
<evidence type="ECO:0000256" key="5">
    <source>
        <dbReference type="ARBA" id="ARBA00022723"/>
    </source>
</evidence>
<reference evidence="10 11" key="1">
    <citation type="journal article" date="2019" name="Philos. Trans. R. Soc. Lond., B, Biol. Sci.">
        <title>Ant behaviour and brain gene expression of defending hosts depend on the ecological success of the intruding social parasite.</title>
        <authorList>
            <person name="Kaur R."/>
            <person name="Stoldt M."/>
            <person name="Jongepier E."/>
            <person name="Feldmeyer B."/>
            <person name="Menzel F."/>
            <person name="Bornberg-Bauer E."/>
            <person name="Foitzik S."/>
        </authorList>
    </citation>
    <scope>NUCLEOTIDE SEQUENCE [LARGE SCALE GENOMIC DNA]</scope>
    <source>
        <tissue evidence="10">Whole body</tissue>
    </source>
</reference>
<evidence type="ECO:0000256" key="6">
    <source>
        <dbReference type="ARBA" id="ARBA00022801"/>
    </source>
</evidence>
<protein>
    <recommendedName>
        <fullName evidence="9">DDE Tnp4 domain-containing protein</fullName>
    </recommendedName>
</protein>
<dbReference type="EMBL" id="QBLH01002456">
    <property type="protein sequence ID" value="TGZ48487.1"/>
    <property type="molecule type" value="Genomic_DNA"/>
</dbReference>
<dbReference type="InterPro" id="IPR027806">
    <property type="entry name" value="HARBI1_dom"/>
</dbReference>
<dbReference type="Gene3D" id="2.30.30.140">
    <property type="match status" value="1"/>
</dbReference>
<evidence type="ECO:0000259" key="9">
    <source>
        <dbReference type="Pfam" id="PF13359"/>
    </source>
</evidence>
<dbReference type="GO" id="GO:0046872">
    <property type="term" value="F:metal ion binding"/>
    <property type="evidence" value="ECO:0007669"/>
    <property type="project" value="UniProtKB-KW"/>
</dbReference>
<dbReference type="GO" id="GO:0004518">
    <property type="term" value="F:nuclease activity"/>
    <property type="evidence" value="ECO:0007669"/>
    <property type="project" value="UniProtKB-KW"/>
</dbReference>
<feature type="repeat" description="MBT" evidence="8">
    <location>
        <begin position="358"/>
        <end position="456"/>
    </location>
</feature>
<proteinExistence type="inferred from homology"/>
<dbReference type="Pfam" id="PF13359">
    <property type="entry name" value="DDE_Tnp_4"/>
    <property type="match status" value="1"/>
</dbReference>
<comment type="cofactor">
    <cofactor evidence="1">
        <name>a divalent metal cation</name>
        <dbReference type="ChEBI" id="CHEBI:60240"/>
    </cofactor>
</comment>
<evidence type="ECO:0000313" key="11">
    <source>
        <dbReference type="Proteomes" id="UP000310200"/>
    </source>
</evidence>
<dbReference type="PANTHER" id="PTHR22930:SF85">
    <property type="entry name" value="GH03217P-RELATED"/>
    <property type="match status" value="1"/>
</dbReference>
<keyword evidence="6" id="KW-0378">Hydrolase</keyword>
<dbReference type="GO" id="GO:0006355">
    <property type="term" value="P:regulation of DNA-templated transcription"/>
    <property type="evidence" value="ECO:0007669"/>
    <property type="project" value="InterPro"/>
</dbReference>
<gene>
    <name evidence="10" type="ORF">DBV15_12365</name>
</gene>
<dbReference type="STRING" id="300112.A0A4S2KKT1"/>
<dbReference type="AlphaFoldDB" id="A0A4S2KKT1"/>
<dbReference type="InterPro" id="IPR045249">
    <property type="entry name" value="HARBI1-like"/>
</dbReference>
<comment type="similarity">
    <text evidence="3">Belongs to the HARBI1 family.</text>
</comment>
<evidence type="ECO:0000256" key="7">
    <source>
        <dbReference type="ARBA" id="ARBA00023242"/>
    </source>
</evidence>
<dbReference type="Proteomes" id="UP000310200">
    <property type="component" value="Unassembled WGS sequence"/>
</dbReference>
<evidence type="ECO:0000256" key="8">
    <source>
        <dbReference type="PROSITE-ProRule" id="PRU00459"/>
    </source>
</evidence>
<dbReference type="GO" id="GO:0016787">
    <property type="term" value="F:hydrolase activity"/>
    <property type="evidence" value="ECO:0007669"/>
    <property type="project" value="UniProtKB-KW"/>
</dbReference>
<dbReference type="GO" id="GO:0005634">
    <property type="term" value="C:nucleus"/>
    <property type="evidence" value="ECO:0007669"/>
    <property type="project" value="UniProtKB-SubCell"/>
</dbReference>
<dbReference type="PROSITE" id="PS51079">
    <property type="entry name" value="MBT"/>
    <property type="match status" value="1"/>
</dbReference>
<keyword evidence="7" id="KW-0539">Nucleus</keyword>
<dbReference type="SUPFAM" id="SSF63748">
    <property type="entry name" value="Tudor/PWWP/MBT"/>
    <property type="match status" value="1"/>
</dbReference>
<keyword evidence="11" id="KW-1185">Reference proteome</keyword>
<evidence type="ECO:0000256" key="1">
    <source>
        <dbReference type="ARBA" id="ARBA00001968"/>
    </source>
</evidence>
<accession>A0A4S2KKT1</accession>
<keyword evidence="4" id="KW-0540">Nuclease</keyword>
<dbReference type="InterPro" id="IPR004092">
    <property type="entry name" value="Mbt"/>
</dbReference>
<evidence type="ECO:0000313" key="10">
    <source>
        <dbReference type="EMBL" id="TGZ48487.1"/>
    </source>
</evidence>
<dbReference type="PANTHER" id="PTHR22930">
    <property type="match status" value="1"/>
</dbReference>
<comment type="caution">
    <text evidence="10">The sequence shown here is derived from an EMBL/GenBank/DDBJ whole genome shotgun (WGS) entry which is preliminary data.</text>
</comment>
<feature type="domain" description="DDE Tnp4" evidence="9">
    <location>
        <begin position="180"/>
        <end position="293"/>
    </location>
</feature>
<evidence type="ECO:0000256" key="4">
    <source>
        <dbReference type="ARBA" id="ARBA00022722"/>
    </source>
</evidence>
<sequence length="456" mass="53307">MDRNSVLLCEFARFLVESSDSDSSDEENELLLMIANNKPHVMPHLRCQYYVENVVPLYTDKEFKMHFRMRRNTFQFLLELLRPKLCKQTERFGREPILPEKQLLIAIWMLATPNSYRFNVGKGTAWRCVHRVINALYAEVRTFIKWPTRQEAEQTMETIQNQYGFPGVIGAVDGTHVRIAAPQDHVGFVHDMRVFRLSNVESMFTEENFPHDSHILGDAAYRISKYVMVPFKDNSHLTERQINFNKCQSGARMIVERSLGLLKGRFRSILDTLPMRKTRVIPKYIMACCILHNICLLRNDMIDIPIIVDEPNIAQPVQLENNVEQRQGIDKRNAIMYNLLPNISSHIQDYWTSKTSNFDWNEYLEALYASATPENLFSEYTSANETDFECGMRLEAVNPKHKHLQYKDEFYNGKCIVTQYIFAVVKLIFVLQLAENKYKADLFKAQRINAKYKDSE</sequence>
<comment type="subcellular location">
    <subcellularLocation>
        <location evidence="2">Nucleus</location>
    </subcellularLocation>
</comment>
<evidence type="ECO:0000256" key="2">
    <source>
        <dbReference type="ARBA" id="ARBA00004123"/>
    </source>
</evidence>
<evidence type="ECO:0000256" key="3">
    <source>
        <dbReference type="ARBA" id="ARBA00006958"/>
    </source>
</evidence>